<protein>
    <submittedName>
        <fullName evidence="1">Uncharacterized protein</fullName>
    </submittedName>
</protein>
<comment type="caution">
    <text evidence="1">The sequence shown here is derived from an EMBL/GenBank/DDBJ whole genome shotgun (WGS) entry which is preliminary data.</text>
</comment>
<accession>A0A0F9UZW9</accession>
<sequence length="99" mass="11526">MGLKNLASFLIKFTRPHHCPYGEKWCSKNSCVVLKHKNQQLEQKRVARSNWIGQRHLHKIVYDRFGGQHGWGLYNEKGELVGFGYTVDDAIDDAIRRTK</sequence>
<proteinExistence type="predicted"/>
<organism evidence="1">
    <name type="scientific">marine sediment metagenome</name>
    <dbReference type="NCBI Taxonomy" id="412755"/>
    <lineage>
        <taxon>unclassified sequences</taxon>
        <taxon>metagenomes</taxon>
        <taxon>ecological metagenomes</taxon>
    </lineage>
</organism>
<gene>
    <name evidence="1" type="ORF">LCGC14_0146210</name>
</gene>
<dbReference type="AlphaFoldDB" id="A0A0F9UZW9"/>
<dbReference type="EMBL" id="LAZR01000051">
    <property type="protein sequence ID" value="KKN98510.1"/>
    <property type="molecule type" value="Genomic_DNA"/>
</dbReference>
<name>A0A0F9UZW9_9ZZZZ</name>
<reference evidence="1" key="1">
    <citation type="journal article" date="2015" name="Nature">
        <title>Complex archaea that bridge the gap between prokaryotes and eukaryotes.</title>
        <authorList>
            <person name="Spang A."/>
            <person name="Saw J.H."/>
            <person name="Jorgensen S.L."/>
            <person name="Zaremba-Niedzwiedzka K."/>
            <person name="Martijn J."/>
            <person name="Lind A.E."/>
            <person name="van Eijk R."/>
            <person name="Schleper C."/>
            <person name="Guy L."/>
            <person name="Ettema T.J."/>
        </authorList>
    </citation>
    <scope>NUCLEOTIDE SEQUENCE</scope>
</reference>
<evidence type="ECO:0000313" key="1">
    <source>
        <dbReference type="EMBL" id="KKN98510.1"/>
    </source>
</evidence>